<evidence type="ECO:0000256" key="4">
    <source>
        <dbReference type="SAM" id="SignalP"/>
    </source>
</evidence>
<dbReference type="Gene3D" id="1.25.40.10">
    <property type="entry name" value="Tetratricopeptide repeat domain"/>
    <property type="match status" value="3"/>
</dbReference>
<feature type="domain" description="Transglutaminase-like" evidence="5">
    <location>
        <begin position="934"/>
        <end position="1002"/>
    </location>
</feature>
<dbReference type="Pfam" id="PF13181">
    <property type="entry name" value="TPR_8"/>
    <property type="match status" value="1"/>
</dbReference>
<feature type="signal peptide" evidence="4">
    <location>
        <begin position="1"/>
        <end position="22"/>
    </location>
</feature>
<comment type="caution">
    <text evidence="6">The sequence shown here is derived from an EMBL/GenBank/DDBJ whole genome shotgun (WGS) entry which is preliminary data.</text>
</comment>
<dbReference type="PANTHER" id="PTHR44943:SF8">
    <property type="entry name" value="TPR REPEAT-CONTAINING PROTEIN MJ0263"/>
    <property type="match status" value="1"/>
</dbReference>
<dbReference type="SMART" id="SM00028">
    <property type="entry name" value="TPR"/>
    <property type="match status" value="6"/>
</dbReference>
<dbReference type="SUPFAM" id="SSF54001">
    <property type="entry name" value="Cysteine proteinases"/>
    <property type="match status" value="1"/>
</dbReference>
<dbReference type="InterPro" id="IPR019734">
    <property type="entry name" value="TPR_rpt"/>
</dbReference>
<accession>A0A170ZQN5</accession>
<evidence type="ECO:0000313" key="7">
    <source>
        <dbReference type="Proteomes" id="UP000076586"/>
    </source>
</evidence>
<protein>
    <submittedName>
        <fullName evidence="6">Tetratricopeptide repeat-containing protein</fullName>
    </submittedName>
</protein>
<dbReference type="OrthoDB" id="98874at2"/>
<dbReference type="Gene3D" id="2.60.120.1130">
    <property type="match status" value="1"/>
</dbReference>
<dbReference type="SUPFAM" id="SSF48452">
    <property type="entry name" value="TPR-like"/>
    <property type="match status" value="1"/>
</dbReference>
<dbReference type="Pfam" id="PF12969">
    <property type="entry name" value="DUF3857"/>
    <property type="match status" value="1"/>
</dbReference>
<dbReference type="Gene3D" id="2.60.40.3140">
    <property type="match status" value="1"/>
</dbReference>
<dbReference type="Proteomes" id="UP000076586">
    <property type="component" value="Unassembled WGS sequence"/>
</dbReference>
<proteinExistence type="predicted"/>
<dbReference type="RefSeq" id="WP_068703656.1">
    <property type="nucleotide sequence ID" value="NZ_BDCR01000003.1"/>
</dbReference>
<dbReference type="InterPro" id="IPR051685">
    <property type="entry name" value="Ycf3/AcsC/BcsC/TPR_MFPF"/>
</dbReference>
<dbReference type="InterPro" id="IPR024618">
    <property type="entry name" value="DUF3857"/>
</dbReference>
<dbReference type="STRING" id="681398.PJIAN_3231"/>
<dbReference type="PROSITE" id="PS50005">
    <property type="entry name" value="TPR"/>
    <property type="match status" value="1"/>
</dbReference>
<dbReference type="SUPFAM" id="SSF81901">
    <property type="entry name" value="HCP-like"/>
    <property type="match status" value="1"/>
</dbReference>
<keyword evidence="7" id="KW-1185">Reference proteome</keyword>
<keyword evidence="4" id="KW-0732">Signal</keyword>
<feature type="chain" id="PRO_5007905101" evidence="4">
    <location>
        <begin position="23"/>
        <end position="1256"/>
    </location>
</feature>
<feature type="repeat" description="TPR" evidence="3">
    <location>
        <begin position="564"/>
        <end position="597"/>
    </location>
</feature>
<reference evidence="7" key="2">
    <citation type="journal article" date="2017" name="Genome Announc.">
        <title>Draft genome sequence of Paludibacter jiangxiensis NM7(T), a propionate-producing fermentative bacterium.</title>
        <authorList>
            <person name="Qiu Y.-L."/>
            <person name="Tourlousse D.M."/>
            <person name="Matsuura N."/>
            <person name="Ohashi A."/>
            <person name="Sekiguchi Y."/>
        </authorList>
    </citation>
    <scope>NUCLEOTIDE SEQUENCE [LARGE SCALE GENOMIC DNA]</scope>
    <source>
        <strain evidence="7">NM7</strain>
    </source>
</reference>
<gene>
    <name evidence="6" type="ORF">PJIAN_3231</name>
</gene>
<evidence type="ECO:0000313" key="6">
    <source>
        <dbReference type="EMBL" id="GAT62920.1"/>
    </source>
</evidence>
<dbReference type="AlphaFoldDB" id="A0A170ZQN5"/>
<evidence type="ECO:0000256" key="2">
    <source>
        <dbReference type="ARBA" id="ARBA00022803"/>
    </source>
</evidence>
<dbReference type="SMART" id="SM00460">
    <property type="entry name" value="TGc"/>
    <property type="match status" value="1"/>
</dbReference>
<evidence type="ECO:0000256" key="1">
    <source>
        <dbReference type="ARBA" id="ARBA00022737"/>
    </source>
</evidence>
<keyword evidence="2 3" id="KW-0802">TPR repeat</keyword>
<dbReference type="InterPro" id="IPR002931">
    <property type="entry name" value="Transglutaminase-like"/>
</dbReference>
<dbReference type="Pfam" id="PF01841">
    <property type="entry name" value="Transglut_core"/>
    <property type="match status" value="1"/>
</dbReference>
<dbReference type="InterPro" id="IPR011990">
    <property type="entry name" value="TPR-like_helical_dom_sf"/>
</dbReference>
<reference evidence="7" key="1">
    <citation type="submission" date="2016-04" db="EMBL/GenBank/DDBJ databases">
        <title>Draft genome sequence of Paludibacter jiangxiensis strain NM7.</title>
        <authorList>
            <person name="Qiu Y."/>
            <person name="Matsuura N."/>
            <person name="Ohashi A."/>
            <person name="Tourlousse M.D."/>
            <person name="Sekiguchi Y."/>
        </authorList>
    </citation>
    <scope>NUCLEOTIDE SEQUENCE [LARGE SCALE GENOMIC DNA]</scope>
    <source>
        <strain evidence="7">NM7</strain>
    </source>
</reference>
<dbReference type="Gene3D" id="3.10.620.30">
    <property type="match status" value="1"/>
</dbReference>
<evidence type="ECO:0000256" key="3">
    <source>
        <dbReference type="PROSITE-ProRule" id="PRU00339"/>
    </source>
</evidence>
<organism evidence="6 7">
    <name type="scientific">Paludibacter jiangxiensis</name>
    <dbReference type="NCBI Taxonomy" id="681398"/>
    <lineage>
        <taxon>Bacteria</taxon>
        <taxon>Pseudomonadati</taxon>
        <taxon>Bacteroidota</taxon>
        <taxon>Bacteroidia</taxon>
        <taxon>Bacteroidales</taxon>
        <taxon>Paludibacteraceae</taxon>
        <taxon>Paludibacter</taxon>
    </lineage>
</organism>
<dbReference type="EMBL" id="BDCR01000003">
    <property type="protein sequence ID" value="GAT62920.1"/>
    <property type="molecule type" value="Genomic_DNA"/>
</dbReference>
<name>A0A170ZQN5_9BACT</name>
<sequence length="1256" mass="144059">MKQKIFLCLVLFGSLLSLNSFAAVSGNYQKGWEAFGNNNRSEARRFFTLALENPSSKADALLSLALLDWQEMKNDNAFDDFRKFYEISSDPYAYFYGFSSMPFLYESSNLLQPSRVDFLEKIVADPKMNGTLKAMIYHQLGQHYFACNKTKKAQELFDKIGTIDHWQVLGTFDNTSGSGFNKDWGAVTKPKTEDVLKNRVDADIHWYTPSYNKPDRWFYFDYYFQLNNTVMYAQSFVTSPVAQEVYLRTGTSGSLKIWVNDVQVASVPEERNCDLDIYAYKVQLNQGVNRILVQIGQSEIEAANFMLRITDANALPIAGLTNVAEYAAYTKPASGSISEPLPFFAEETLKAKIKAEPDNALNYLTLAETYLRNDKAYEATAILKQLEEKYPKSSLIAYRLAEAYTRAKNQTDYGKEMEKIKQDDPNSFTALSEAVNDAFKSEKYNDALAICQKAKDLYGSNTTTEAWELNIASQQKRTQDVIEMSKTLYKKYPDNADYMNLRYVIENNVSQNSKAATSIVEDYCNNYFNGKAMETLAKIYADQGNQEKSLTVLRQRIDHMPYAIGYLDNLAGVYFKMQRYKDALEVTDRMLQLAPYLPGVFNYRGYIYKNLNQPELAKESFRKSIYYGPTSYDSRAQLRLLENKKEVGELFPKNDLTEIIAKAPSSKEYPEDNSAILLNDQQLVVYPEGAKEYHYDIAIKILNQAGIETWKEYSIGYNGNTQKLLLDKAEVIKAGGNKVKAETNEDNDHIVFTNLEVNDVLHLDYRVQDFSTGEIAKHFYDQFLMQYSIPSLLNRYSILVPKNKEFKSLVTNGDIKPAISDVEDMKLYQWESRNMPAIKSEPYMSELVDVAPTLSISSIPDWKYISHWYKDLTTNKLKSDFVLKQTISQLLKGKENASAMEKARIFYNYILENISYSNVAFLHSNYVPQKASRTITTRLGDCKDVATLFVSLCRESEIKANLVLISTRDNGYNRLVLPTIDFNHCIARLDIDNKVYYLELTDNKLPFKAALTVDLNSNILPIPYDTEAFGDKLMSMEMQFRPKNRINRDNTITLVNKDMQVQRHSVHYAADASYLRDTYRDLGAEEQLKKITQSVASDFSVPIKVTNPKFKNLENLNDSIVYDCNIEIKNSLQDVAGMKIMQLPWTDKISSLEMVAEDTRKYPMELWQYHMEDITTETLTIKLPLEKKFVEIPANVNLECANARYSLTYDTKTVGTVIAHRTFMRKTETVTIAEYPKFKEFMNLVSEADNKQYAIK</sequence>
<keyword evidence="1" id="KW-0677">Repeat</keyword>
<evidence type="ECO:0000259" key="5">
    <source>
        <dbReference type="SMART" id="SM00460"/>
    </source>
</evidence>
<dbReference type="PANTHER" id="PTHR44943">
    <property type="entry name" value="CELLULOSE SYNTHASE OPERON PROTEIN C"/>
    <property type="match status" value="1"/>
</dbReference>
<dbReference type="InterPro" id="IPR038765">
    <property type="entry name" value="Papain-like_cys_pep_sf"/>
</dbReference>